<proteinExistence type="inferred from homology"/>
<feature type="region of interest" description="Disordered" evidence="5">
    <location>
        <begin position="466"/>
        <end position="504"/>
    </location>
</feature>
<feature type="compositionally biased region" description="Basic and acidic residues" evidence="5">
    <location>
        <begin position="1412"/>
        <end position="1444"/>
    </location>
</feature>
<feature type="repeat" description="Filamin" evidence="4">
    <location>
        <begin position="997"/>
        <end position="1096"/>
    </location>
</feature>
<dbReference type="PROSITE" id="PS50021">
    <property type="entry name" value="CH"/>
    <property type="match status" value="3"/>
</dbReference>
<feature type="repeat" description="Filamin" evidence="4">
    <location>
        <begin position="639"/>
        <end position="719"/>
    </location>
</feature>
<dbReference type="InterPro" id="IPR014756">
    <property type="entry name" value="Ig_E-set"/>
</dbReference>
<feature type="domain" description="Calponin-homology (CH)" evidence="6">
    <location>
        <begin position="111"/>
        <end position="214"/>
    </location>
</feature>
<dbReference type="SMART" id="SM00557">
    <property type="entry name" value="IG_FLMN"/>
    <property type="match status" value="6"/>
</dbReference>
<feature type="region of interest" description="Disordered" evidence="5">
    <location>
        <begin position="1146"/>
        <end position="1314"/>
    </location>
</feature>
<dbReference type="InterPro" id="IPR001715">
    <property type="entry name" value="CH_dom"/>
</dbReference>
<gene>
    <name evidence="7" type="ORF">MSPICULIGERA_LOCUS21882</name>
</gene>
<dbReference type="CDD" id="cd21227">
    <property type="entry name" value="CH_jitterbug-like_rpt1"/>
    <property type="match status" value="1"/>
</dbReference>
<feature type="compositionally biased region" description="Polar residues" evidence="5">
    <location>
        <begin position="1280"/>
        <end position="1298"/>
    </location>
</feature>
<dbReference type="PROSITE" id="PS00020">
    <property type="entry name" value="ACTININ_2"/>
    <property type="match status" value="1"/>
</dbReference>
<dbReference type="GO" id="GO:0030036">
    <property type="term" value="P:actin cytoskeleton organization"/>
    <property type="evidence" value="ECO:0007669"/>
    <property type="project" value="InterPro"/>
</dbReference>
<dbReference type="Proteomes" id="UP001177023">
    <property type="component" value="Unassembled WGS sequence"/>
</dbReference>
<feature type="compositionally biased region" description="Basic and acidic residues" evidence="5">
    <location>
        <begin position="1189"/>
        <end position="1203"/>
    </location>
</feature>
<comment type="similarity">
    <text evidence="1">Belongs to the filamin family.</text>
</comment>
<evidence type="ECO:0000256" key="3">
    <source>
        <dbReference type="ARBA" id="ARBA00023203"/>
    </source>
</evidence>
<dbReference type="PANTHER" id="PTHR38537:SF16">
    <property type="entry name" value="CALPONIN-HOMOLOGY (CH) DOMAIN-CONTAINING PROTEIN"/>
    <property type="match status" value="1"/>
</dbReference>
<dbReference type="InterPro" id="IPR013783">
    <property type="entry name" value="Ig-like_fold"/>
</dbReference>
<name>A0AA36DCP1_9BILA</name>
<feature type="compositionally biased region" description="Low complexity" evidence="5">
    <location>
        <begin position="1147"/>
        <end position="1158"/>
    </location>
</feature>
<dbReference type="InterPro" id="IPR017868">
    <property type="entry name" value="Filamin/ABP280_repeat-like"/>
</dbReference>
<feature type="region of interest" description="Disordered" evidence="5">
    <location>
        <begin position="1109"/>
        <end position="1128"/>
    </location>
</feature>
<dbReference type="InterPro" id="IPR001298">
    <property type="entry name" value="Filamin/ABP280_rpt"/>
</dbReference>
<dbReference type="Pfam" id="PF00307">
    <property type="entry name" value="CH"/>
    <property type="match status" value="3"/>
</dbReference>
<keyword evidence="8" id="KW-1185">Reference proteome</keyword>
<feature type="compositionally biased region" description="Basic and acidic residues" evidence="5">
    <location>
        <begin position="1606"/>
        <end position="1620"/>
    </location>
</feature>
<reference evidence="7" key="1">
    <citation type="submission" date="2023-06" db="EMBL/GenBank/DDBJ databases">
        <authorList>
            <person name="Delattre M."/>
        </authorList>
    </citation>
    <scope>NUCLEOTIDE SEQUENCE</scope>
    <source>
        <strain evidence="7">AF72</strain>
    </source>
</reference>
<comment type="caution">
    <text evidence="7">The sequence shown here is derived from an EMBL/GenBank/DDBJ whole genome shotgun (WGS) entry which is preliminary data.</text>
</comment>
<accession>A0AA36DCP1</accession>
<keyword evidence="3" id="KW-0009">Actin-binding</keyword>
<dbReference type="Pfam" id="PF00630">
    <property type="entry name" value="Filamin"/>
    <property type="match status" value="6"/>
</dbReference>
<feature type="compositionally biased region" description="Basic and acidic residues" evidence="5">
    <location>
        <begin position="1586"/>
        <end position="1596"/>
    </location>
</feature>
<feature type="non-terminal residue" evidence="7">
    <location>
        <position position="1735"/>
    </location>
</feature>
<protein>
    <recommendedName>
        <fullName evidence="6">Calponin-homology (CH) domain-containing protein</fullName>
    </recommendedName>
</protein>
<evidence type="ECO:0000256" key="4">
    <source>
        <dbReference type="PROSITE-ProRule" id="PRU00087"/>
    </source>
</evidence>
<evidence type="ECO:0000256" key="5">
    <source>
        <dbReference type="SAM" id="MobiDB-lite"/>
    </source>
</evidence>
<dbReference type="GO" id="GO:0051015">
    <property type="term" value="F:actin filament binding"/>
    <property type="evidence" value="ECO:0007669"/>
    <property type="project" value="InterPro"/>
</dbReference>
<feature type="domain" description="Calponin-homology (CH)" evidence="6">
    <location>
        <begin position="1"/>
        <end position="104"/>
    </location>
</feature>
<feature type="region of interest" description="Disordered" evidence="5">
    <location>
        <begin position="1647"/>
        <end position="1681"/>
    </location>
</feature>
<dbReference type="InterPro" id="IPR044801">
    <property type="entry name" value="Filamin"/>
</dbReference>
<organism evidence="7 8">
    <name type="scientific">Mesorhabditis spiculigera</name>
    <dbReference type="NCBI Taxonomy" id="96644"/>
    <lineage>
        <taxon>Eukaryota</taxon>
        <taxon>Metazoa</taxon>
        <taxon>Ecdysozoa</taxon>
        <taxon>Nematoda</taxon>
        <taxon>Chromadorea</taxon>
        <taxon>Rhabditida</taxon>
        <taxon>Rhabditina</taxon>
        <taxon>Rhabditomorpha</taxon>
        <taxon>Rhabditoidea</taxon>
        <taxon>Rhabditidae</taxon>
        <taxon>Mesorhabditinae</taxon>
        <taxon>Mesorhabditis</taxon>
    </lineage>
</organism>
<evidence type="ECO:0000256" key="2">
    <source>
        <dbReference type="ARBA" id="ARBA00022737"/>
    </source>
</evidence>
<feature type="repeat" description="Filamin" evidence="4">
    <location>
        <begin position="809"/>
        <end position="902"/>
    </location>
</feature>
<evidence type="ECO:0000313" key="8">
    <source>
        <dbReference type="Proteomes" id="UP001177023"/>
    </source>
</evidence>
<dbReference type="Gene3D" id="1.10.418.10">
    <property type="entry name" value="Calponin-like domain"/>
    <property type="match status" value="3"/>
</dbReference>
<evidence type="ECO:0000256" key="1">
    <source>
        <dbReference type="ARBA" id="ARBA00009238"/>
    </source>
</evidence>
<feature type="repeat" description="Filamin" evidence="4">
    <location>
        <begin position="717"/>
        <end position="811"/>
    </location>
</feature>
<dbReference type="EMBL" id="CATQJA010002665">
    <property type="protein sequence ID" value="CAJ0583813.1"/>
    <property type="molecule type" value="Genomic_DNA"/>
</dbReference>
<feature type="repeat" description="Filamin" evidence="4">
    <location>
        <begin position="548"/>
        <end position="629"/>
    </location>
</feature>
<dbReference type="Gene3D" id="2.60.40.10">
    <property type="entry name" value="Immunoglobulins"/>
    <property type="match status" value="6"/>
</dbReference>
<feature type="region of interest" description="Disordered" evidence="5">
    <location>
        <begin position="1386"/>
        <end position="1620"/>
    </location>
</feature>
<evidence type="ECO:0000259" key="6">
    <source>
        <dbReference type="PROSITE" id="PS50021"/>
    </source>
</evidence>
<feature type="repeat" description="Filamin" evidence="4">
    <location>
        <begin position="292"/>
        <end position="411"/>
    </location>
</feature>
<feature type="domain" description="Calponin-homology (CH)" evidence="6">
    <location>
        <begin position="215"/>
        <end position="319"/>
    </location>
</feature>
<feature type="repeat" description="Filamin" evidence="4">
    <location>
        <begin position="925"/>
        <end position="1000"/>
    </location>
</feature>
<dbReference type="SUPFAM" id="SSF47576">
    <property type="entry name" value="Calponin-homology domain, CH-domain"/>
    <property type="match status" value="2"/>
</dbReference>
<feature type="compositionally biased region" description="Polar residues" evidence="5">
    <location>
        <begin position="1564"/>
        <end position="1574"/>
    </location>
</feature>
<dbReference type="PANTHER" id="PTHR38537">
    <property type="entry name" value="JITTERBUG, ISOFORM N"/>
    <property type="match status" value="1"/>
</dbReference>
<dbReference type="InterPro" id="IPR001589">
    <property type="entry name" value="Actinin_actin-bd_CS"/>
</dbReference>
<evidence type="ECO:0000313" key="7">
    <source>
        <dbReference type="EMBL" id="CAJ0583813.1"/>
    </source>
</evidence>
<feature type="compositionally biased region" description="Basic and acidic residues" evidence="5">
    <location>
        <begin position="1543"/>
        <end position="1563"/>
    </location>
</feature>
<dbReference type="InterPro" id="IPR036872">
    <property type="entry name" value="CH_dom_sf"/>
</dbReference>
<feature type="compositionally biased region" description="Basic and acidic residues" evidence="5">
    <location>
        <begin position="466"/>
        <end position="495"/>
    </location>
</feature>
<dbReference type="SUPFAM" id="SSF81296">
    <property type="entry name" value="E set domains"/>
    <property type="match status" value="6"/>
</dbReference>
<keyword evidence="2" id="KW-0677">Repeat</keyword>
<dbReference type="SMART" id="SM00033">
    <property type="entry name" value="CH"/>
    <property type="match status" value="2"/>
</dbReference>
<sequence>MHTFTNWINEQLREADYKIYELSNDLSDGVLLIRLVEVLQNRMCPGKVFSKDPTEIQMLMNVQMALDAMRRDGIKLVNIGSHDIVEGNAKLILGLVWSLIQRYQIASKTKIPPKKLMMAWIQSVLPQLKITNFRSNWNNGVALSALLEYCQPGLCPEWSRLDPEQEEENCERALGLAERYLGIPSIISAAHLCSPDLDELSCITYLSYFVKKGSPGYRSTMNRVQQLIGSESIVEDFSASWCDGYILCLLVESVGGQVPEIDQMQYDDYHSWVHNVKCALEAAADLGVGSLVGAEDIADAQGEHLGIMALAAALCTVGPTASFPTTQCYTNQQVNLDLAFADGGEVRTEELEIEVLDPSGVRLDPEELQVRKSRTVQGAVLSLVPIQAGYHQIRILCQGIELPSSPVSLQVLSPEATREPPTPQAPIRRTLSFTKRASPNEEVAIENQSFAKRRAEIVKKLEEQRESAVRIEKKQREQKERLEKTRHSYRERSPEPDYTQYQETEEISYRETITRNERPYSYGQTEREIKRMSRTRTVSDVGLISFSGLTEPCVVGSIVEVVINAHGDASRGEVKVQAESPTSRIMKCPVERSGTSYAATFNPDEVGTWRIGIIYDEAHIQGSPFDCQVYDPNLVNVYGLDVGLVGQELRFSIDSSAAGLGEVEVSVLRHGRHIPAALERQGYQEVYTAIFTPDGAGQYKIHVLFNKMDVKGSPFLLDIADASSVSVYGENLRMASVGRGASFSVHAVGAQTKDISVQITDPTGATKFGRVSPVDDGTFRVEWKPTEAGEHSVDVKLYGQSVYEGPFVCNVGDPERVAVRSMPRRIRESDIQNDLSFEIDASAAGSGNLEIMINGGRVPCRVRDLGSRQYLALFTPTEPITHTVEMRFNGESVRGSPWRVEADGDRGTLNRKAHPNRAMSYYSELTGIGLVRAAVDKVSSFEIAGEGLELGDIEAKITGPDGRELPIKILPRGSGKFRVEYRVEKVGEHQMNVWIAGRKVDECPLSVAGYSADKVRLEPLGGGEPGKPVQFVVDAVDAGKGQLEISVNQGRVPNNVQMQGAGRCLVTFIPQHPGTYVIDVTFNGEAVHGCPIKVDILPKQVGSTVQAPLAGYSSLSPSSPTRTTFNTGKSDRPVAICCIAGGYSARSPTGPTSPTSPTLLRQTRTRSAEPYSQDLRSASLIKDVGSPRSRFERQEDRPGKPWEKSYAPTGRVSHSYSPHREVNNSYSSTLEREKAGFDSPRQGWAEGITGQSPAHRGDSRPDSTDPTSAHGSILKRSDSPKSTSPRSAYLEQGSSSILASHRRGSGSYVEHPTNIGSTERIRRIEQVEPYAEERVRIPPVDYERESGKIGYTVAQYGEPGTVEKPRGRESPVEHDYGQFPLRTRDYEEQQTQSQQHYESHRSESPVYASAYERYERKESPERSAEPVYGHYERQRPHSPPRDFEETTVTSTGDEGRSPFYTSYEHEERTFRGTSPTYGRTHERSSGTYGPRGKIFEEKTTDRMVSPTRGHYDSYPAPDYTTETTTTRTTSYSMSPTHQPAHVTHTESDEDRPFAKTADTEKKNSAQSFTRTQSEIIKDASAPSGLRRTEETEHIYDSKQQQPRLSRTSESDEVDHAKREAELERIRREDEKILSRHGLLHEERRAEPVVEMRPERDIQTQRPPSTEHKREQFQKSHEIRSDDSMLHKSFHEAHDSVASVDYPHEPVSDYGDVVEVAGDRHEFTTGQHLVGFLFGS</sequence>
<dbReference type="PROSITE" id="PS50194">
    <property type="entry name" value="FILAMIN_REPEAT"/>
    <property type="match status" value="7"/>
</dbReference>
<feature type="compositionally biased region" description="Low complexity" evidence="5">
    <location>
        <begin position="1520"/>
        <end position="1529"/>
    </location>
</feature>